<dbReference type="SUPFAM" id="SSF52540">
    <property type="entry name" value="P-loop containing nucleoside triphosphate hydrolases"/>
    <property type="match status" value="2"/>
</dbReference>
<dbReference type="Pfam" id="PF00004">
    <property type="entry name" value="AAA"/>
    <property type="match status" value="1"/>
</dbReference>
<keyword evidence="3 9" id="KW-0677">Repeat</keyword>
<keyword evidence="5 10" id="KW-0067">ATP-binding</keyword>
<evidence type="ECO:0000256" key="6">
    <source>
        <dbReference type="ARBA" id="ARBA00023054"/>
    </source>
</evidence>
<evidence type="ECO:0000256" key="10">
    <source>
        <dbReference type="RuleBase" id="RU004432"/>
    </source>
</evidence>
<dbReference type="Pfam" id="PF10431">
    <property type="entry name" value="ClpB_D2-small"/>
    <property type="match status" value="1"/>
</dbReference>
<reference evidence="13 14" key="1">
    <citation type="submission" date="2021-03" db="EMBL/GenBank/DDBJ databases">
        <title>Complete Genome Sequences of Two Lysobacter Strains Isolated from Sea Water (Lysobacter caseinilyticus) and Soil (Lysobacter helvus) in South Korea.</title>
        <authorList>
            <person name="Watanabe Y."/>
            <person name="Arakawa K."/>
        </authorList>
    </citation>
    <scope>NUCLEOTIDE SEQUENCE [LARGE SCALE GENOMIC DNA]</scope>
    <source>
        <strain evidence="13 14">D10</strain>
    </source>
</reference>
<dbReference type="InterPro" id="IPR001270">
    <property type="entry name" value="ClpA/B"/>
</dbReference>
<keyword evidence="11" id="KW-0963">Cytoplasm</keyword>
<evidence type="ECO:0000313" key="13">
    <source>
        <dbReference type="EMBL" id="BCT94880.1"/>
    </source>
</evidence>
<gene>
    <name evidence="11 13" type="primary">clpB</name>
    <name evidence="13" type="ORF">LYSHEL_07510</name>
</gene>
<dbReference type="Gene3D" id="3.40.50.300">
    <property type="entry name" value="P-loop containing nucleotide triphosphate hydrolases"/>
    <property type="match status" value="3"/>
</dbReference>
<evidence type="ECO:0000256" key="11">
    <source>
        <dbReference type="RuleBase" id="RU362034"/>
    </source>
</evidence>
<keyword evidence="6 11" id="KW-0175">Coiled coil</keyword>
<comment type="function">
    <text evidence="11">Part of a stress-induced multi-chaperone system, it is involved in the recovery of the cell from heat-induced damage, in cooperation with DnaK, DnaJ and GrpE.</text>
</comment>
<evidence type="ECO:0000256" key="5">
    <source>
        <dbReference type="ARBA" id="ARBA00022840"/>
    </source>
</evidence>
<dbReference type="Proteomes" id="UP000680514">
    <property type="component" value="Chromosome"/>
</dbReference>
<dbReference type="InterPro" id="IPR028299">
    <property type="entry name" value="ClpA/B_CS2"/>
</dbReference>
<dbReference type="InterPro" id="IPR050130">
    <property type="entry name" value="ClpA_ClpB"/>
</dbReference>
<evidence type="ECO:0000256" key="8">
    <source>
        <dbReference type="ARBA" id="ARBA00026057"/>
    </source>
</evidence>
<dbReference type="PROSITE" id="PS00871">
    <property type="entry name" value="CLPAB_2"/>
    <property type="match status" value="1"/>
</dbReference>
<comment type="subcellular location">
    <subcellularLocation>
        <location evidence="11">Cytoplasm</location>
    </subcellularLocation>
</comment>
<dbReference type="CDD" id="cd19499">
    <property type="entry name" value="RecA-like_ClpB_Hsp104-like"/>
    <property type="match status" value="1"/>
</dbReference>
<dbReference type="SMART" id="SM00382">
    <property type="entry name" value="AAA"/>
    <property type="match status" value="2"/>
</dbReference>
<proteinExistence type="inferred from homology"/>
<dbReference type="InterPro" id="IPR004176">
    <property type="entry name" value="Clp_R_N"/>
</dbReference>
<dbReference type="PRINTS" id="PR00300">
    <property type="entry name" value="CLPPROTEASEA"/>
</dbReference>
<dbReference type="RefSeq" id="WP_213435834.1">
    <property type="nucleotide sequence ID" value="NZ_AP024546.1"/>
</dbReference>
<organism evidence="13 14">
    <name type="scientific">Lysobacter helvus</name>
    <dbReference type="NCBI Taxonomy" id="2675059"/>
    <lineage>
        <taxon>Bacteria</taxon>
        <taxon>Pseudomonadati</taxon>
        <taxon>Pseudomonadota</taxon>
        <taxon>Gammaproteobacteria</taxon>
        <taxon>Lysobacterales</taxon>
        <taxon>Lysobacteraceae</taxon>
        <taxon>Lysobacter</taxon>
    </lineage>
</organism>
<feature type="domain" description="Clp R" evidence="12">
    <location>
        <begin position="3"/>
        <end position="146"/>
    </location>
</feature>
<evidence type="ECO:0000256" key="7">
    <source>
        <dbReference type="ARBA" id="ARBA00023186"/>
    </source>
</evidence>
<dbReference type="SUPFAM" id="SSF81923">
    <property type="entry name" value="Double Clp-N motif"/>
    <property type="match status" value="1"/>
</dbReference>
<dbReference type="NCBIfam" id="NF008118">
    <property type="entry name" value="PRK10865.1"/>
    <property type="match status" value="1"/>
</dbReference>
<dbReference type="PANTHER" id="PTHR11638:SF18">
    <property type="entry name" value="HEAT SHOCK PROTEIN 104"/>
    <property type="match status" value="1"/>
</dbReference>
<evidence type="ECO:0000256" key="2">
    <source>
        <dbReference type="ARBA" id="ARBA00017574"/>
    </source>
</evidence>
<dbReference type="Pfam" id="PF02861">
    <property type="entry name" value="Clp_N"/>
    <property type="match status" value="1"/>
</dbReference>
<evidence type="ECO:0000256" key="9">
    <source>
        <dbReference type="PROSITE-ProRule" id="PRU01251"/>
    </source>
</evidence>
<comment type="subunit">
    <text evidence="11">Homohexamer; The oligomerization is ATP-dependent.</text>
</comment>
<keyword evidence="7 10" id="KW-0143">Chaperone</keyword>
<dbReference type="Pfam" id="PF07724">
    <property type="entry name" value="AAA_2"/>
    <property type="match status" value="1"/>
</dbReference>
<dbReference type="InterPro" id="IPR003593">
    <property type="entry name" value="AAA+_ATPase"/>
</dbReference>
<dbReference type="PANTHER" id="PTHR11638">
    <property type="entry name" value="ATP-DEPENDENT CLP PROTEASE"/>
    <property type="match status" value="1"/>
</dbReference>
<dbReference type="InterPro" id="IPR017730">
    <property type="entry name" value="Chaperonin_ClpB"/>
</dbReference>
<dbReference type="InterPro" id="IPR036628">
    <property type="entry name" value="Clp_N_dom_sf"/>
</dbReference>
<comment type="subunit">
    <text evidence="8">Homohexamer. The oligomerization is ATP-dependent.</text>
</comment>
<dbReference type="Gene3D" id="1.10.1780.10">
    <property type="entry name" value="Clp, N-terminal domain"/>
    <property type="match status" value="1"/>
</dbReference>
<evidence type="ECO:0000256" key="3">
    <source>
        <dbReference type="ARBA" id="ARBA00022737"/>
    </source>
</evidence>
<keyword evidence="4 10" id="KW-0547">Nucleotide-binding</keyword>
<dbReference type="Gene3D" id="1.10.8.60">
    <property type="match status" value="1"/>
</dbReference>
<name>A0ABM7QBK0_9GAMM</name>
<dbReference type="PROSITE" id="PS00870">
    <property type="entry name" value="CLPAB_1"/>
    <property type="match status" value="1"/>
</dbReference>
<feature type="coiled-coil region" evidence="11">
    <location>
        <begin position="412"/>
        <end position="499"/>
    </location>
</feature>
<dbReference type="InterPro" id="IPR027417">
    <property type="entry name" value="P-loop_NTPase"/>
</dbReference>
<evidence type="ECO:0000313" key="14">
    <source>
        <dbReference type="Proteomes" id="UP000680514"/>
    </source>
</evidence>
<dbReference type="PROSITE" id="PS51903">
    <property type="entry name" value="CLP_R"/>
    <property type="match status" value="1"/>
</dbReference>
<dbReference type="NCBIfam" id="TIGR03346">
    <property type="entry name" value="chaperone_ClpB"/>
    <property type="match status" value="1"/>
</dbReference>
<comment type="similarity">
    <text evidence="1 10">Belongs to the ClpA/ClpB family.</text>
</comment>
<dbReference type="InterPro" id="IPR003959">
    <property type="entry name" value="ATPase_AAA_core"/>
</dbReference>
<dbReference type="Pfam" id="PF17871">
    <property type="entry name" value="AAA_lid_9"/>
    <property type="match status" value="1"/>
</dbReference>
<evidence type="ECO:0000256" key="4">
    <source>
        <dbReference type="ARBA" id="ARBA00022741"/>
    </source>
</evidence>
<dbReference type="InterPro" id="IPR019489">
    <property type="entry name" value="Clp_ATPase_C"/>
</dbReference>
<dbReference type="CDD" id="cd00009">
    <property type="entry name" value="AAA"/>
    <property type="match status" value="1"/>
</dbReference>
<evidence type="ECO:0000256" key="1">
    <source>
        <dbReference type="ARBA" id="ARBA00008675"/>
    </source>
</evidence>
<keyword evidence="14" id="KW-1185">Reference proteome</keyword>
<accession>A0ABM7QBK0</accession>
<protein>
    <recommendedName>
        <fullName evidence="2 11">Chaperone protein ClpB</fullName>
    </recommendedName>
</protein>
<keyword evidence="11" id="KW-0346">Stress response</keyword>
<dbReference type="SMART" id="SM01086">
    <property type="entry name" value="ClpB_D2-small"/>
    <property type="match status" value="1"/>
</dbReference>
<dbReference type="EMBL" id="AP024546">
    <property type="protein sequence ID" value="BCT94880.1"/>
    <property type="molecule type" value="Genomic_DNA"/>
</dbReference>
<sequence>MRMDKLTSRFQQALSDAQSLAVGRDHSVIEPAHLLAALIDQQGGGTRPLLTQAGVNVPLLRERLGEALDKLPKVSGQAGNVSVSNDLARLLNVTDKLAQQKGDAFIASELFLLAAIDDNGDAGRALKAAGATKQKLDAAIDAMRGGEKVQDENAEDQRQALAKYTIDLTTRAESGKLDPVIGRDEEIRRTIQVLQRRTKNNPVLIGEPGVGKTAIVEGLAQRIINGEVPEGLKGKRVLSLDMGALIAGAKFRGEFEERLKAVLNDLAKNEGQIILFIDELHTMVGAGKAEGAMDAGNMLKPALARGELHCIGATTLDEYRKYVEKDAALERRFQKVFVGEPSVEDTIAILRGLKERYAVHHGVEITDPAIVAAATLSHRYIADRQLPDKAIDLMDEAASRIRMEIDSKPEELDRKERRLIQLKIQREALKKEKDAESKQRLADLEDEIARLEREFNDLEEVWKAEKATLQGATKLKEQIEQAKLELEAAQRKQDFAKMSEIQYGRIPELEKQLQAAQEAESKGFTLLQDKVTAEEIAEVVSRWTGIPVSKMLEGEREKLLKMEEQLQKRVIGQAEAVRAVSDAIRRSRAGLSDPNRPNGSFLFLGPTGVGKTELTKALADFLFDSSDAMVRIDMSEFMEKHSVARLIGAPPGYVGYEEGGYLTEAVRRRPYSVILLDEVEKAHPDVFNILLQVLDDGRLTDGQGRTVDFRNTVIVMTSNLGSQMIQELYSDDSAESYTQMKAAVMGAVQAHFRPEFINRLDDIVVFHPLSKAQIREIARIQTQYLDKRLAERGIRIEIGDSALQLLGNVGFDPVYGARPLKRAIQQQLENPLATKILGGEFGSGDSIVVEAEGGHLVFRKA</sequence>
<evidence type="ECO:0000259" key="12">
    <source>
        <dbReference type="PROSITE" id="PS51903"/>
    </source>
</evidence>
<dbReference type="InterPro" id="IPR041546">
    <property type="entry name" value="ClpA/ClpB_AAA_lid"/>
</dbReference>
<dbReference type="InterPro" id="IPR018368">
    <property type="entry name" value="ClpA/B_CS1"/>
</dbReference>